<organism evidence="2 3">
    <name type="scientific">Cryobacterium algoritolerans</name>
    <dbReference type="NCBI Taxonomy" id="1259184"/>
    <lineage>
        <taxon>Bacteria</taxon>
        <taxon>Bacillati</taxon>
        <taxon>Actinomycetota</taxon>
        <taxon>Actinomycetes</taxon>
        <taxon>Micrococcales</taxon>
        <taxon>Microbacteriaceae</taxon>
        <taxon>Cryobacterium</taxon>
    </lineage>
</organism>
<reference evidence="2 3" key="1">
    <citation type="submission" date="2019-03" db="EMBL/GenBank/DDBJ databases">
        <title>Genomics of glacier-inhabiting Cryobacterium strains.</title>
        <authorList>
            <person name="Liu Q."/>
            <person name="Xin Y.-H."/>
        </authorList>
    </citation>
    <scope>NUCLEOTIDE SEQUENCE [LARGE SCALE GENOMIC DNA]</scope>
    <source>
        <strain evidence="2 3">MDT1-3</strain>
    </source>
</reference>
<evidence type="ECO:0000313" key="2">
    <source>
        <dbReference type="EMBL" id="TFC17649.1"/>
    </source>
</evidence>
<dbReference type="InterPro" id="IPR018729">
    <property type="entry name" value="DUF2269_transmembrane"/>
</dbReference>
<gene>
    <name evidence="2" type="ORF">E3O19_05875</name>
</gene>
<evidence type="ECO:0000256" key="1">
    <source>
        <dbReference type="SAM" id="Phobius"/>
    </source>
</evidence>
<keyword evidence="3" id="KW-1185">Reference proteome</keyword>
<dbReference type="RefSeq" id="WP_134566087.1">
    <property type="nucleotide sequence ID" value="NZ_SOFP01000029.1"/>
</dbReference>
<feature type="transmembrane region" description="Helical" evidence="1">
    <location>
        <begin position="46"/>
        <end position="66"/>
    </location>
</feature>
<dbReference type="Proteomes" id="UP000298412">
    <property type="component" value="Unassembled WGS sequence"/>
</dbReference>
<evidence type="ECO:0000313" key="3">
    <source>
        <dbReference type="Proteomes" id="UP000298412"/>
    </source>
</evidence>
<proteinExistence type="predicted"/>
<keyword evidence="1" id="KW-1133">Transmembrane helix</keyword>
<keyword evidence="1" id="KW-0812">Transmembrane</keyword>
<accession>A0A4V3IF70</accession>
<dbReference type="EMBL" id="SOFP01000029">
    <property type="protein sequence ID" value="TFC17649.1"/>
    <property type="molecule type" value="Genomic_DNA"/>
</dbReference>
<protein>
    <submittedName>
        <fullName evidence="2">DUF2269 family protein</fullName>
    </submittedName>
</protein>
<comment type="caution">
    <text evidence="2">The sequence shown here is derived from an EMBL/GenBank/DDBJ whole genome shotgun (WGS) entry which is preliminary data.</text>
</comment>
<sequence>MDILFNTLHIVAAVFIVGPMAILPMTAMRSIRAGEAGQVATLAKSVNLFTLLSIVVAFFGFGALGVSDPKDGFTFGSTWVLLSILAYVIALAINLFVVVPAMRQAAEAITAGAGAATLEAKPAGYSRVAMGSGSSSLLLVIVVVLMVWKP</sequence>
<dbReference type="OrthoDB" id="5190563at2"/>
<feature type="transmembrane region" description="Helical" evidence="1">
    <location>
        <begin position="128"/>
        <end position="148"/>
    </location>
</feature>
<dbReference type="Pfam" id="PF10027">
    <property type="entry name" value="DUF2269"/>
    <property type="match status" value="1"/>
</dbReference>
<dbReference type="AlphaFoldDB" id="A0A4V3IF70"/>
<feature type="transmembrane region" description="Helical" evidence="1">
    <location>
        <begin position="78"/>
        <end position="99"/>
    </location>
</feature>
<keyword evidence="1" id="KW-0472">Membrane</keyword>
<name>A0A4V3IF70_9MICO</name>
<feature type="transmembrane region" description="Helical" evidence="1">
    <location>
        <begin position="6"/>
        <end position="25"/>
    </location>
</feature>